<feature type="transmembrane region" description="Helical" evidence="1">
    <location>
        <begin position="182"/>
        <end position="201"/>
    </location>
</feature>
<feature type="transmembrane region" description="Helical" evidence="1">
    <location>
        <begin position="148"/>
        <end position="170"/>
    </location>
</feature>
<dbReference type="InterPro" id="IPR000620">
    <property type="entry name" value="EamA_dom"/>
</dbReference>
<evidence type="ECO:0000259" key="2">
    <source>
        <dbReference type="Pfam" id="PF00892"/>
    </source>
</evidence>
<feature type="transmembrane region" description="Helical" evidence="1">
    <location>
        <begin position="118"/>
        <end position="136"/>
    </location>
</feature>
<feature type="transmembrane region" description="Helical" evidence="1">
    <location>
        <begin position="268"/>
        <end position="287"/>
    </location>
</feature>
<dbReference type="SUPFAM" id="SSF103481">
    <property type="entry name" value="Multidrug resistance efflux transporter EmrE"/>
    <property type="match status" value="2"/>
</dbReference>
<name>A0A6C0KQV2_9ZZZZ</name>
<feature type="transmembrane region" description="Helical" evidence="1">
    <location>
        <begin position="6"/>
        <end position="26"/>
    </location>
</feature>
<evidence type="ECO:0000313" key="3">
    <source>
        <dbReference type="EMBL" id="QHU18708.1"/>
    </source>
</evidence>
<accession>A0A6C0KQV2</accession>
<feature type="transmembrane region" description="Helical" evidence="1">
    <location>
        <begin position="38"/>
        <end position="58"/>
    </location>
</feature>
<feature type="transmembrane region" description="Helical" evidence="1">
    <location>
        <begin position="92"/>
        <end position="112"/>
    </location>
</feature>
<sequence length="292" mass="32388">MSVSPTLSILYSELVLSLYPILIKAVQTNTFTQILARFLVFPVLAIVFGSTNDFRLIWGDPYEAFVSILNNVFNLCHVAVSYLSFKELPAGTAISLFYLYPVFNIIAGALLWNEGISLFSIFVIMLAFCGVYFISTSHKETDPKKKKTYHFGVLMGILAALTETMIFVFVRSNTDAQKSPFYTVNHLYPAGLVGLLGYSIMNRQVVDTSPSNWMKLLGFNAILGFTGYIARFYAIPRIPTIVFSVLSFIGVTFGYLWGILFTNDDISLKGLIGSGLIAGSIGILRYFGMTPI</sequence>
<dbReference type="AlphaFoldDB" id="A0A6C0KQV2"/>
<dbReference type="PANTHER" id="PTHR22911">
    <property type="entry name" value="ACYL-MALONYL CONDENSING ENZYME-RELATED"/>
    <property type="match status" value="1"/>
</dbReference>
<dbReference type="PANTHER" id="PTHR22911:SF137">
    <property type="entry name" value="SOLUTE CARRIER FAMILY 35 MEMBER G2-RELATED"/>
    <property type="match status" value="1"/>
</dbReference>
<feature type="transmembrane region" description="Helical" evidence="1">
    <location>
        <begin position="241"/>
        <end position="261"/>
    </location>
</feature>
<keyword evidence="1" id="KW-0472">Membrane</keyword>
<dbReference type="EMBL" id="MN740936">
    <property type="protein sequence ID" value="QHU18708.1"/>
    <property type="molecule type" value="Genomic_DNA"/>
</dbReference>
<protein>
    <recommendedName>
        <fullName evidence="2">EamA domain-containing protein</fullName>
    </recommendedName>
</protein>
<dbReference type="Pfam" id="PF00892">
    <property type="entry name" value="EamA"/>
    <property type="match status" value="2"/>
</dbReference>
<dbReference type="GO" id="GO:0016020">
    <property type="term" value="C:membrane"/>
    <property type="evidence" value="ECO:0007669"/>
    <property type="project" value="InterPro"/>
</dbReference>
<organism evidence="3">
    <name type="scientific">viral metagenome</name>
    <dbReference type="NCBI Taxonomy" id="1070528"/>
    <lineage>
        <taxon>unclassified sequences</taxon>
        <taxon>metagenomes</taxon>
        <taxon>organismal metagenomes</taxon>
    </lineage>
</organism>
<feature type="domain" description="EamA" evidence="2">
    <location>
        <begin position="8"/>
        <end position="136"/>
    </location>
</feature>
<dbReference type="InterPro" id="IPR037185">
    <property type="entry name" value="EmrE-like"/>
</dbReference>
<feature type="transmembrane region" description="Helical" evidence="1">
    <location>
        <begin position="213"/>
        <end position="235"/>
    </location>
</feature>
<proteinExistence type="predicted"/>
<keyword evidence="1" id="KW-1133">Transmembrane helix</keyword>
<keyword evidence="1" id="KW-0812">Transmembrane</keyword>
<reference evidence="3" key="1">
    <citation type="journal article" date="2020" name="Nature">
        <title>Giant virus diversity and host interactions through global metagenomics.</title>
        <authorList>
            <person name="Schulz F."/>
            <person name="Roux S."/>
            <person name="Paez-Espino D."/>
            <person name="Jungbluth S."/>
            <person name="Walsh D.A."/>
            <person name="Denef V.J."/>
            <person name="McMahon K.D."/>
            <person name="Konstantinidis K.T."/>
            <person name="Eloe-Fadrosh E.A."/>
            <person name="Kyrpides N.C."/>
            <person name="Woyke T."/>
        </authorList>
    </citation>
    <scope>NUCLEOTIDE SEQUENCE</scope>
    <source>
        <strain evidence="3">GVMAG-S-3300013006-158</strain>
    </source>
</reference>
<feature type="domain" description="EamA" evidence="2">
    <location>
        <begin position="151"/>
        <end position="284"/>
    </location>
</feature>
<evidence type="ECO:0000256" key="1">
    <source>
        <dbReference type="SAM" id="Phobius"/>
    </source>
</evidence>